<evidence type="ECO:0000313" key="12">
    <source>
        <dbReference type="EMBL" id="PKY05913.1"/>
    </source>
</evidence>
<keyword evidence="7 9" id="KW-0496">Mitochondrion</keyword>
<keyword evidence="8 9" id="KW-0472">Membrane</keyword>
<evidence type="ECO:0000256" key="11">
    <source>
        <dbReference type="SAM" id="MobiDB-lite"/>
    </source>
</evidence>
<keyword evidence="10" id="KW-0175">Coiled coil</keyword>
<feature type="region of interest" description="Disordered" evidence="11">
    <location>
        <begin position="89"/>
        <end position="112"/>
    </location>
</feature>
<organism evidence="12 13">
    <name type="scientific">Aspergillus campestris (strain IBT 28561)</name>
    <dbReference type="NCBI Taxonomy" id="1392248"/>
    <lineage>
        <taxon>Eukaryota</taxon>
        <taxon>Fungi</taxon>
        <taxon>Dikarya</taxon>
        <taxon>Ascomycota</taxon>
        <taxon>Pezizomycotina</taxon>
        <taxon>Eurotiomycetes</taxon>
        <taxon>Eurotiomycetidae</taxon>
        <taxon>Eurotiales</taxon>
        <taxon>Aspergillaceae</taxon>
        <taxon>Aspergillus</taxon>
        <taxon>Aspergillus subgen. Circumdati</taxon>
    </lineage>
</organism>
<evidence type="ECO:0000256" key="10">
    <source>
        <dbReference type="SAM" id="Coils"/>
    </source>
</evidence>
<evidence type="ECO:0000256" key="2">
    <source>
        <dbReference type="ARBA" id="ARBA00009575"/>
    </source>
</evidence>
<feature type="compositionally biased region" description="Low complexity" evidence="11">
    <location>
        <begin position="60"/>
        <end position="71"/>
    </location>
</feature>
<dbReference type="OrthoDB" id="14603at2759"/>
<dbReference type="RefSeq" id="XP_024694507.1">
    <property type="nucleotide sequence ID" value="XM_024840100.1"/>
</dbReference>
<evidence type="ECO:0000256" key="3">
    <source>
        <dbReference type="ARBA" id="ARBA00017689"/>
    </source>
</evidence>
<evidence type="ECO:0000256" key="8">
    <source>
        <dbReference type="ARBA" id="ARBA00023136"/>
    </source>
</evidence>
<sequence>MGSFTSTSYALHYTYNATTLETNSLPHYLLNERPNKKPTQINNHHNGRRTQHHHKPPTTTPETNNTQPRRTSSSTPQAAKLWDAFGSPEERANALPGQSGPTATPPPKDLTVSDAMKSLSLENASSFYKMPCARDSLMLGIGAGFGVGGVRGVLGGLRSMWTACNWAVGAFAITALAAHEFCQRRRLQELDGMKQAVDLMQQLKVKKQKEKEVKAAEAARAAEEERRRKSWTNLSNYKFW</sequence>
<dbReference type="Pfam" id="PF12597">
    <property type="entry name" value="Cox20"/>
    <property type="match status" value="1"/>
</dbReference>
<comment type="similarity">
    <text evidence="2 9">Belongs to the COX20 family.</text>
</comment>
<keyword evidence="13" id="KW-1185">Reference proteome</keyword>
<comment type="subcellular location">
    <subcellularLocation>
        <location evidence="1 9">Mitochondrion inner membrane</location>
    </subcellularLocation>
</comment>
<feature type="region of interest" description="Disordered" evidence="11">
    <location>
        <begin position="29"/>
        <end position="77"/>
    </location>
</feature>
<evidence type="ECO:0000313" key="13">
    <source>
        <dbReference type="Proteomes" id="UP000234254"/>
    </source>
</evidence>
<dbReference type="AlphaFoldDB" id="A0A2I1D7S9"/>
<dbReference type="InterPro" id="IPR022533">
    <property type="entry name" value="Cox20"/>
</dbReference>
<dbReference type="VEuPathDB" id="FungiDB:P168DRAFT_317419"/>
<gene>
    <name evidence="12" type="ORF">P168DRAFT_317419</name>
</gene>
<dbReference type="PIRSF" id="PIRSF007871">
    <property type="entry name" value="Cox20"/>
    <property type="match status" value="1"/>
</dbReference>
<keyword evidence="4" id="KW-0812">Transmembrane</keyword>
<dbReference type="GO" id="GO:0033617">
    <property type="term" value="P:mitochondrial respiratory chain complex IV assembly"/>
    <property type="evidence" value="ECO:0007669"/>
    <property type="project" value="InterPro"/>
</dbReference>
<evidence type="ECO:0000256" key="4">
    <source>
        <dbReference type="ARBA" id="ARBA00022692"/>
    </source>
</evidence>
<dbReference type="GO" id="GO:0005743">
    <property type="term" value="C:mitochondrial inner membrane"/>
    <property type="evidence" value="ECO:0007669"/>
    <property type="project" value="UniProtKB-SubCell"/>
</dbReference>
<evidence type="ECO:0000256" key="1">
    <source>
        <dbReference type="ARBA" id="ARBA00004273"/>
    </source>
</evidence>
<reference evidence="12" key="1">
    <citation type="submission" date="2016-12" db="EMBL/GenBank/DDBJ databases">
        <title>The genomes of Aspergillus section Nigri reveals drivers in fungal speciation.</title>
        <authorList>
            <consortium name="DOE Joint Genome Institute"/>
            <person name="Vesth T.C."/>
            <person name="Nybo J."/>
            <person name="Theobald S."/>
            <person name="Brandl J."/>
            <person name="Frisvad J.C."/>
            <person name="Nielsen K.F."/>
            <person name="Lyhne E.K."/>
            <person name="Kogle M.E."/>
            <person name="Kuo A."/>
            <person name="Riley R."/>
            <person name="Clum A."/>
            <person name="Nolan M."/>
            <person name="Lipzen A."/>
            <person name="Salamov A."/>
            <person name="Henrissat B."/>
            <person name="Wiebenga A."/>
            <person name="De vries R.P."/>
            <person name="Grigoriev I.V."/>
            <person name="Mortensen U.H."/>
            <person name="Andersen M.R."/>
            <person name="Baker S.E."/>
        </authorList>
    </citation>
    <scope>NUCLEOTIDE SEQUENCE</scope>
    <source>
        <strain evidence="12">IBT 28561</strain>
    </source>
</reference>
<dbReference type="EMBL" id="MSFM01000004">
    <property type="protein sequence ID" value="PKY05913.1"/>
    <property type="molecule type" value="Genomic_DNA"/>
</dbReference>
<evidence type="ECO:0000256" key="5">
    <source>
        <dbReference type="ARBA" id="ARBA00022792"/>
    </source>
</evidence>
<keyword evidence="5 9" id="KW-0999">Mitochondrion inner membrane</keyword>
<evidence type="ECO:0000256" key="9">
    <source>
        <dbReference type="PIRNR" id="PIRNR007871"/>
    </source>
</evidence>
<evidence type="ECO:0000256" key="7">
    <source>
        <dbReference type="ARBA" id="ARBA00023128"/>
    </source>
</evidence>
<evidence type="ECO:0000256" key="6">
    <source>
        <dbReference type="ARBA" id="ARBA00022989"/>
    </source>
</evidence>
<dbReference type="Proteomes" id="UP000234254">
    <property type="component" value="Unassembled WGS sequence"/>
</dbReference>
<dbReference type="PANTHER" id="PTHR31586:SF1">
    <property type="entry name" value="CYTOCHROME C OXIDASE ASSEMBLY PROTEIN COX20, MITOCHONDRIAL"/>
    <property type="match status" value="1"/>
</dbReference>
<protein>
    <recommendedName>
        <fullName evidence="3 9">Cytochrome c oxidase assembly protein COX20, mitochondrial</fullName>
    </recommendedName>
</protein>
<name>A0A2I1D7S9_ASPC2</name>
<dbReference type="GeneID" id="36547624"/>
<accession>A0A2I1D7S9</accession>
<comment type="function">
    <text evidence="9">Involved in the assembly of the cytochrome c oxidase complex.</text>
</comment>
<keyword evidence="6" id="KW-1133">Transmembrane helix</keyword>
<feature type="coiled-coil region" evidence="10">
    <location>
        <begin position="193"/>
        <end position="228"/>
    </location>
</feature>
<proteinExistence type="inferred from homology"/>
<comment type="caution">
    <text evidence="12">The sequence shown here is derived from an EMBL/GenBank/DDBJ whole genome shotgun (WGS) entry which is preliminary data.</text>
</comment>
<dbReference type="PANTHER" id="PTHR31586">
    <property type="entry name" value="CYTOCHROME C OXIDASE PROTEIN 20"/>
    <property type="match status" value="1"/>
</dbReference>
<feature type="compositionally biased region" description="Basic residues" evidence="11">
    <location>
        <begin position="45"/>
        <end position="56"/>
    </location>
</feature>